<dbReference type="InterPro" id="IPR008978">
    <property type="entry name" value="HSP20-like_chaperone"/>
</dbReference>
<evidence type="ECO:0000256" key="2">
    <source>
        <dbReference type="RuleBase" id="RU003616"/>
    </source>
</evidence>
<dbReference type="CDD" id="cd06464">
    <property type="entry name" value="ACD_sHsps-like"/>
    <property type="match status" value="1"/>
</dbReference>
<dbReference type="PROSITE" id="PS01031">
    <property type="entry name" value="SHSP"/>
    <property type="match status" value="1"/>
</dbReference>
<evidence type="ECO:0000313" key="4">
    <source>
        <dbReference type="EMBL" id="MTI27516.1"/>
    </source>
</evidence>
<sequence>MLYDLDKRKKREDLNEGFWDDFTNRDLFEDFPIRRKRQSSPSINIIENNEEFIMELISPGMCKKDYKLEVENDILSISGERKPAGNVEGNYTRREYQVTNFTRSFLLPEYVNSDEISARCEDGILTIHIPKKEEARVQQKRNISIS</sequence>
<evidence type="ECO:0000313" key="5">
    <source>
        <dbReference type="Proteomes" id="UP000798808"/>
    </source>
</evidence>
<protein>
    <submittedName>
        <fullName evidence="4">Hsp20/alpha crystallin family protein</fullName>
    </submittedName>
</protein>
<comment type="caution">
    <text evidence="4">The sequence shown here is derived from an EMBL/GenBank/DDBJ whole genome shotgun (WGS) entry which is preliminary data.</text>
</comment>
<feature type="domain" description="SHSP" evidence="3">
    <location>
        <begin position="34"/>
        <end position="146"/>
    </location>
</feature>
<dbReference type="SUPFAM" id="SSF49764">
    <property type="entry name" value="HSP20-like chaperones"/>
    <property type="match status" value="1"/>
</dbReference>
<evidence type="ECO:0000259" key="3">
    <source>
        <dbReference type="PROSITE" id="PS01031"/>
    </source>
</evidence>
<dbReference type="Gene3D" id="2.60.40.790">
    <property type="match status" value="1"/>
</dbReference>
<dbReference type="PANTHER" id="PTHR11527">
    <property type="entry name" value="HEAT-SHOCK PROTEIN 20 FAMILY MEMBER"/>
    <property type="match status" value="1"/>
</dbReference>
<dbReference type="InterPro" id="IPR002068">
    <property type="entry name" value="A-crystallin/Hsp20_dom"/>
</dbReference>
<dbReference type="RefSeq" id="WP_155174515.1">
    <property type="nucleotide sequence ID" value="NZ_BAAAFL010000027.1"/>
</dbReference>
<gene>
    <name evidence="4" type="ORF">E1163_21345</name>
</gene>
<accession>A0ABW9RUE6</accession>
<dbReference type="EMBL" id="SMLW01000632">
    <property type="protein sequence ID" value="MTI27516.1"/>
    <property type="molecule type" value="Genomic_DNA"/>
</dbReference>
<dbReference type="Pfam" id="PF00011">
    <property type="entry name" value="HSP20"/>
    <property type="match status" value="1"/>
</dbReference>
<organism evidence="4 5">
    <name type="scientific">Fulvivirga kasyanovii</name>
    <dbReference type="NCBI Taxonomy" id="396812"/>
    <lineage>
        <taxon>Bacteria</taxon>
        <taxon>Pseudomonadati</taxon>
        <taxon>Bacteroidota</taxon>
        <taxon>Cytophagia</taxon>
        <taxon>Cytophagales</taxon>
        <taxon>Fulvivirgaceae</taxon>
        <taxon>Fulvivirga</taxon>
    </lineage>
</organism>
<evidence type="ECO:0000256" key="1">
    <source>
        <dbReference type="PROSITE-ProRule" id="PRU00285"/>
    </source>
</evidence>
<dbReference type="Proteomes" id="UP000798808">
    <property type="component" value="Unassembled WGS sequence"/>
</dbReference>
<proteinExistence type="inferred from homology"/>
<dbReference type="InterPro" id="IPR031107">
    <property type="entry name" value="Small_HSP"/>
</dbReference>
<reference evidence="4 5" key="1">
    <citation type="submission" date="2019-02" db="EMBL/GenBank/DDBJ databases">
        <authorList>
            <person name="Goldberg S.R."/>
            <person name="Haltli B.A."/>
            <person name="Correa H."/>
            <person name="Russell K.G."/>
        </authorList>
    </citation>
    <scope>NUCLEOTIDE SEQUENCE [LARGE SCALE GENOMIC DNA]</scope>
    <source>
        <strain evidence="4 5">JCM 16186</strain>
    </source>
</reference>
<comment type="similarity">
    <text evidence="1 2">Belongs to the small heat shock protein (HSP20) family.</text>
</comment>
<keyword evidence="5" id="KW-1185">Reference proteome</keyword>
<name>A0ABW9RUE6_9BACT</name>